<dbReference type="Proteomes" id="UP000469559">
    <property type="component" value="Unassembled WGS sequence"/>
</dbReference>
<protein>
    <submittedName>
        <fullName evidence="1">Uncharacterized protein</fullName>
    </submittedName>
</protein>
<sequence length="75" mass="8016">MAKVGGGRYEGSPIQDRCSVPFFFEPGLNYVVAIFESDEAVYGEHVLGKLKGFVESQDMAPNVSMAASEIQVGAS</sequence>
<comment type="caution">
    <text evidence="1">The sequence shown here is derived from an EMBL/GenBank/DDBJ whole genome shotgun (WGS) entry which is preliminary data.</text>
</comment>
<evidence type="ECO:0000313" key="2">
    <source>
        <dbReference type="Proteomes" id="UP000469559"/>
    </source>
</evidence>
<reference evidence="1 2" key="1">
    <citation type="submission" date="2018-05" db="EMBL/GenBank/DDBJ databases">
        <title>Whole genome sequencing for identification of molecular markers to develop diagnostic detection tools for the regulated plant pathogen Lachnellula willkommii.</title>
        <authorList>
            <person name="Giroux E."/>
            <person name="Bilodeau G."/>
        </authorList>
    </citation>
    <scope>NUCLEOTIDE SEQUENCE [LARGE SCALE GENOMIC DNA]</scope>
    <source>
        <strain evidence="1 2">CBS 203.66</strain>
    </source>
</reference>
<keyword evidence="2" id="KW-1185">Reference proteome</keyword>
<organism evidence="1 2">
    <name type="scientific">Lachnellula arida</name>
    <dbReference type="NCBI Taxonomy" id="1316785"/>
    <lineage>
        <taxon>Eukaryota</taxon>
        <taxon>Fungi</taxon>
        <taxon>Dikarya</taxon>
        <taxon>Ascomycota</taxon>
        <taxon>Pezizomycotina</taxon>
        <taxon>Leotiomycetes</taxon>
        <taxon>Helotiales</taxon>
        <taxon>Lachnaceae</taxon>
        <taxon>Lachnellula</taxon>
    </lineage>
</organism>
<dbReference type="EMBL" id="QGMF01000020">
    <property type="protein sequence ID" value="TVY21331.1"/>
    <property type="molecule type" value="Genomic_DNA"/>
</dbReference>
<dbReference type="AlphaFoldDB" id="A0A8T9BPP3"/>
<proteinExistence type="predicted"/>
<gene>
    <name evidence="1" type="ORF">LARI1_G003087</name>
</gene>
<evidence type="ECO:0000313" key="1">
    <source>
        <dbReference type="EMBL" id="TVY21331.1"/>
    </source>
</evidence>
<dbReference type="OrthoDB" id="288590at2759"/>
<accession>A0A8T9BPP3</accession>
<name>A0A8T9BPP3_9HELO</name>